<dbReference type="Pfam" id="PF22579">
    <property type="entry name" value="Cbm74"/>
    <property type="match status" value="1"/>
</dbReference>
<keyword evidence="3" id="KW-0136">Cellulose degradation</keyword>
<dbReference type="GO" id="GO:0009986">
    <property type="term" value="C:cell surface"/>
    <property type="evidence" value="ECO:0007669"/>
    <property type="project" value="TreeGrafter"/>
</dbReference>
<keyword evidence="6" id="KW-0624">Polysaccharide degradation</keyword>
<dbReference type="InterPro" id="IPR016134">
    <property type="entry name" value="Dockerin_dom"/>
</dbReference>
<evidence type="ECO:0000259" key="9">
    <source>
        <dbReference type="PROSITE" id="PS51766"/>
    </source>
</evidence>
<evidence type="ECO:0000256" key="7">
    <source>
        <dbReference type="SAM" id="MobiDB-lite"/>
    </source>
</evidence>
<keyword evidence="5" id="KW-0326">Glycosidase</keyword>
<feature type="region of interest" description="Disordered" evidence="7">
    <location>
        <begin position="647"/>
        <end position="690"/>
    </location>
</feature>
<dbReference type="PROSITE" id="PS51766">
    <property type="entry name" value="DOCKERIN"/>
    <property type="match status" value="1"/>
</dbReference>
<feature type="domain" description="Dockerin" evidence="9">
    <location>
        <begin position="683"/>
        <end position="753"/>
    </location>
</feature>
<dbReference type="CDD" id="cd14256">
    <property type="entry name" value="Dockerin_I"/>
    <property type="match status" value="1"/>
</dbReference>
<dbReference type="EMBL" id="Z83304">
    <property type="protein sequence ID" value="CAB05881.1"/>
    <property type="molecule type" value="Genomic_DNA"/>
</dbReference>
<dbReference type="GO" id="GO:0005576">
    <property type="term" value="C:extracellular region"/>
    <property type="evidence" value="ECO:0007669"/>
    <property type="project" value="TreeGrafter"/>
</dbReference>
<evidence type="ECO:0000256" key="8">
    <source>
        <dbReference type="SAM" id="SignalP"/>
    </source>
</evidence>
<evidence type="ECO:0000256" key="4">
    <source>
        <dbReference type="ARBA" id="ARBA00023277"/>
    </source>
</evidence>
<evidence type="ECO:0000313" key="10">
    <source>
        <dbReference type="EMBL" id="CAB05881.1"/>
    </source>
</evidence>
<dbReference type="InterPro" id="IPR002105">
    <property type="entry name" value="Dockerin_1_rpt"/>
</dbReference>
<evidence type="ECO:0000256" key="3">
    <source>
        <dbReference type="ARBA" id="ARBA00023001"/>
    </source>
</evidence>
<dbReference type="SMR" id="O05143"/>
<comment type="similarity">
    <text evidence="1">Belongs to the glycosyl hydrolase 5 (cellulase A) family.</text>
</comment>
<name>O05143_RUMFL</name>
<gene>
    <name evidence="10" type="primary">endA</name>
</gene>
<dbReference type="GO" id="GO:0030245">
    <property type="term" value="P:cellulose catabolic process"/>
    <property type="evidence" value="ECO:0007669"/>
    <property type="project" value="UniProtKB-KW"/>
</dbReference>
<protein>
    <submittedName>
        <fullName evidence="10">Endoglucanase A</fullName>
    </submittedName>
</protein>
<accession>O05143</accession>
<evidence type="ECO:0000256" key="2">
    <source>
        <dbReference type="ARBA" id="ARBA00022801"/>
    </source>
</evidence>
<keyword evidence="4" id="KW-0119">Carbohydrate metabolism</keyword>
<dbReference type="CAZy" id="GH5">
    <property type="family name" value="Glycoside Hydrolase Family 5"/>
</dbReference>
<feature type="compositionally biased region" description="Low complexity" evidence="7">
    <location>
        <begin position="647"/>
        <end position="678"/>
    </location>
</feature>
<feature type="signal peptide" evidence="8">
    <location>
        <begin position="1"/>
        <end position="25"/>
    </location>
</feature>
<reference evidence="10" key="2">
    <citation type="journal article" date="1997" name="FEMS Microbiol. Lett.">
        <title>Dockerin-like sequences in cellulases and xylanases from the rumen cellulolytic bacterium Ruminococcus flavefaciens.</title>
        <authorList>
            <person name="Kirby J."/>
            <person name="Martin J.C."/>
            <person name="Daniel A.S."/>
            <person name="Flint H.J."/>
        </authorList>
    </citation>
    <scope>NUCLEOTIDE SEQUENCE</scope>
    <source>
        <strain evidence="10">17</strain>
    </source>
</reference>
<feature type="chain" id="PRO_5039001197" evidence="8">
    <location>
        <begin position="26"/>
        <end position="759"/>
    </location>
</feature>
<proteinExistence type="inferred from homology"/>
<dbReference type="InterPro" id="IPR055030">
    <property type="entry name" value="Cbm74"/>
</dbReference>
<dbReference type="InterPro" id="IPR017853">
    <property type="entry name" value="GH"/>
</dbReference>
<keyword evidence="8" id="KW-0732">Signal</keyword>
<dbReference type="SUPFAM" id="SSF51445">
    <property type="entry name" value="(Trans)glycosidases"/>
    <property type="match status" value="1"/>
</dbReference>
<dbReference type="Pfam" id="PF00150">
    <property type="entry name" value="Cellulase"/>
    <property type="match status" value="1"/>
</dbReference>
<dbReference type="InterPro" id="IPR001547">
    <property type="entry name" value="Glyco_hydro_5"/>
</dbReference>
<sequence>MFINSKTVKRFVSISAAAVCLFSFAPLDDTADAADNIMTAFQITENMKVGWNLGNTLDAYAQKANPKDPSKPIPLDSAGLETETCWGCPEASQELFDAIKAKGFNTVRIPTTWFQHLDENDNIDPAWMARVHQVVDYAYNIGLYVIINLHHEQNWINRADLATAYDDINPRLMKLWTQIATEFKDYDQHLIFECMNEPRAMDTPWEWWSATPVEEADVINRLEANFVELIRGMDGPYAKTRLLMLPGYVASSDKTFLNQIVLPENDDFIAVSIHAYTPYNFTMNTKTEEGAYHDTFTKEFSNDLAYNLQNFRDMFINKDIPVVIGEMGTSDFGNTQARVEWTTQYFETTKKYGYPCVLWDNGQKKDPSGPNQNPGEVHGYIDRKTGEWYENNLPIINKMMEIMNDASIVWGSEGKMPTYDHQDLSAGTLLLENSDIDVALAETYGDSTPGKEISWDDLKGKEVAIKYTGDTPVVAVSDAKYGNWTAISPYTVDEENGIAYYLVDKQVPSSYPADLSTLNHIQAKTPGKTTVIKMVTLTAPDVTVELPVDKTKKTPISFANAQAGDNLIIKIKGEPNTDTNGCVGFNGTGWEQIEWEGKTDANGNLTVEIPVSKFPAGLQSAEAQIWYQPELVDFDGYSFGQAEVTTTTSTTTTTETTTTTTTTTAPISSSTTSTTTSTVPQKKSTGNGDANGDGVVDLADAIFIMQCLANPNKYQLSDAGRVAADVYGDDGVTGDDAMAIQLLLIKKISSLPVPSGTVL</sequence>
<dbReference type="Pfam" id="PF00404">
    <property type="entry name" value="Dockerin_1"/>
    <property type="match status" value="1"/>
</dbReference>
<evidence type="ECO:0000256" key="6">
    <source>
        <dbReference type="ARBA" id="ARBA00023326"/>
    </source>
</evidence>
<dbReference type="SUPFAM" id="SSF63446">
    <property type="entry name" value="Type I dockerin domain"/>
    <property type="match status" value="1"/>
</dbReference>
<dbReference type="AlphaFoldDB" id="O05143"/>
<dbReference type="Gene3D" id="1.10.1330.10">
    <property type="entry name" value="Dockerin domain"/>
    <property type="match status" value="1"/>
</dbReference>
<dbReference type="PANTHER" id="PTHR31297:SF41">
    <property type="entry name" value="ENDOGLUCANASE, PUTATIVE (AFU_ORTHOLOGUE AFUA_5G01830)-RELATED"/>
    <property type="match status" value="1"/>
</dbReference>
<dbReference type="InterPro" id="IPR036439">
    <property type="entry name" value="Dockerin_dom_sf"/>
</dbReference>
<dbReference type="Gene3D" id="3.20.20.80">
    <property type="entry name" value="Glycosidases"/>
    <property type="match status" value="1"/>
</dbReference>
<dbReference type="GO" id="GO:0008422">
    <property type="term" value="F:beta-glucosidase activity"/>
    <property type="evidence" value="ECO:0007669"/>
    <property type="project" value="TreeGrafter"/>
</dbReference>
<dbReference type="PANTHER" id="PTHR31297">
    <property type="entry name" value="GLUCAN ENDO-1,6-BETA-GLUCOSIDASE B"/>
    <property type="match status" value="1"/>
</dbReference>
<evidence type="ECO:0000256" key="1">
    <source>
        <dbReference type="ARBA" id="ARBA00005641"/>
    </source>
</evidence>
<evidence type="ECO:0000256" key="5">
    <source>
        <dbReference type="ARBA" id="ARBA00023295"/>
    </source>
</evidence>
<organism evidence="10">
    <name type="scientific">Ruminococcus flavefaciens</name>
    <dbReference type="NCBI Taxonomy" id="1265"/>
    <lineage>
        <taxon>Bacteria</taxon>
        <taxon>Bacillati</taxon>
        <taxon>Bacillota</taxon>
        <taxon>Clostridia</taxon>
        <taxon>Eubacteriales</taxon>
        <taxon>Oscillospiraceae</taxon>
        <taxon>Ruminococcus</taxon>
    </lineage>
</organism>
<reference evidence="10" key="1">
    <citation type="submission" date="1996-12" db="EMBL/GenBank/DDBJ databases">
        <title>Sequence of a cellulase gene from the rumen anaerobe Ruminococcus flavefaciens 17.</title>
        <authorList>
            <person name="Cunningham C."/>
            <person name="McPherson C.A."/>
            <person name="Martin J.C."/>
            <person name="Harris W.J."/>
            <person name="Flint H.J."/>
        </authorList>
    </citation>
    <scope>NUCLEOTIDE SEQUENCE OF 1-465</scope>
    <source>
        <strain evidence="10">17</strain>
    </source>
</reference>
<keyword evidence="2" id="KW-0378">Hydrolase</keyword>
<dbReference type="InterPro" id="IPR050386">
    <property type="entry name" value="Glycosyl_hydrolase_5"/>
</dbReference>